<gene>
    <name evidence="6" type="ORF">MNKW57_16270</name>
</gene>
<keyword evidence="3 6" id="KW-0418">Kinase</keyword>
<feature type="compositionally biased region" description="Basic and acidic residues" evidence="4">
    <location>
        <begin position="442"/>
        <end position="453"/>
    </location>
</feature>
<protein>
    <submittedName>
        <fullName evidence="6">FGGY-family carbohydrate kinase</fullName>
    </submittedName>
</protein>
<accession>A0ABQ6LYZ8</accession>
<dbReference type="InterPro" id="IPR000577">
    <property type="entry name" value="Carb_kinase_FGGY"/>
</dbReference>
<reference evidence="6 7" key="1">
    <citation type="submission" date="2023-04" db="EMBL/GenBank/DDBJ databases">
        <title>Marinobulbifer ophiurae gen. nov., sp. Nov., isolate from tissue of brittle star Ophioplocus japonicus.</title>
        <authorList>
            <person name="Kawano K."/>
            <person name="Sawayama S."/>
            <person name="Nakagawa S."/>
        </authorList>
    </citation>
    <scope>NUCLEOTIDE SEQUENCE [LARGE SCALE GENOMIC DNA]</scope>
    <source>
        <strain evidence="6 7">NKW57</strain>
    </source>
</reference>
<dbReference type="SUPFAM" id="SSF53067">
    <property type="entry name" value="Actin-like ATPase domain"/>
    <property type="match status" value="2"/>
</dbReference>
<dbReference type="PIRSF" id="PIRSF000538">
    <property type="entry name" value="GlpK"/>
    <property type="match status" value="1"/>
</dbReference>
<dbReference type="Proteomes" id="UP001224392">
    <property type="component" value="Unassembled WGS sequence"/>
</dbReference>
<dbReference type="Pfam" id="PF00370">
    <property type="entry name" value="FGGY_N"/>
    <property type="match status" value="1"/>
</dbReference>
<dbReference type="InterPro" id="IPR018484">
    <property type="entry name" value="FGGY_N"/>
</dbReference>
<dbReference type="EMBL" id="BSYJ01000003">
    <property type="protein sequence ID" value="GMG87306.1"/>
    <property type="molecule type" value="Genomic_DNA"/>
</dbReference>
<dbReference type="InterPro" id="IPR043129">
    <property type="entry name" value="ATPase_NBD"/>
</dbReference>
<dbReference type="GO" id="GO:0016301">
    <property type="term" value="F:kinase activity"/>
    <property type="evidence" value="ECO:0007669"/>
    <property type="project" value="UniProtKB-KW"/>
</dbReference>
<name>A0ABQ6LYZ8_9GAMM</name>
<feature type="domain" description="Carbohydrate kinase FGGY N-terminal" evidence="5">
    <location>
        <begin position="50"/>
        <end position="223"/>
    </location>
</feature>
<evidence type="ECO:0000256" key="1">
    <source>
        <dbReference type="ARBA" id="ARBA00009156"/>
    </source>
</evidence>
<keyword evidence="7" id="KW-1185">Reference proteome</keyword>
<dbReference type="Gene3D" id="3.30.420.40">
    <property type="match status" value="2"/>
</dbReference>
<organism evidence="6 7">
    <name type="scientific">Biformimicrobium ophioploci</name>
    <dbReference type="NCBI Taxonomy" id="3036711"/>
    <lineage>
        <taxon>Bacteria</taxon>
        <taxon>Pseudomonadati</taxon>
        <taxon>Pseudomonadota</taxon>
        <taxon>Gammaproteobacteria</taxon>
        <taxon>Cellvibrionales</taxon>
        <taxon>Microbulbiferaceae</taxon>
        <taxon>Biformimicrobium</taxon>
    </lineage>
</organism>
<evidence type="ECO:0000256" key="2">
    <source>
        <dbReference type="ARBA" id="ARBA00022679"/>
    </source>
</evidence>
<evidence type="ECO:0000259" key="5">
    <source>
        <dbReference type="Pfam" id="PF00370"/>
    </source>
</evidence>
<evidence type="ECO:0000256" key="4">
    <source>
        <dbReference type="SAM" id="MobiDB-lite"/>
    </source>
</evidence>
<evidence type="ECO:0000313" key="7">
    <source>
        <dbReference type="Proteomes" id="UP001224392"/>
    </source>
</evidence>
<keyword evidence="2" id="KW-0808">Transferase</keyword>
<evidence type="ECO:0000313" key="6">
    <source>
        <dbReference type="EMBL" id="GMG87306.1"/>
    </source>
</evidence>
<comment type="caution">
    <text evidence="6">The sequence shown here is derived from an EMBL/GenBank/DDBJ whole genome shotgun (WGS) entry which is preliminary data.</text>
</comment>
<dbReference type="PANTHER" id="PTHR10196">
    <property type="entry name" value="SUGAR KINASE"/>
    <property type="match status" value="1"/>
</dbReference>
<feature type="compositionally biased region" description="Polar residues" evidence="4">
    <location>
        <begin position="454"/>
        <end position="464"/>
    </location>
</feature>
<evidence type="ECO:0000256" key="3">
    <source>
        <dbReference type="ARBA" id="ARBA00022777"/>
    </source>
</evidence>
<comment type="similarity">
    <text evidence="1">Belongs to the FGGY kinase family.</text>
</comment>
<proteinExistence type="inferred from homology"/>
<dbReference type="PANTHER" id="PTHR10196:SF69">
    <property type="entry name" value="GLYCEROL KINASE"/>
    <property type="match status" value="1"/>
</dbReference>
<feature type="region of interest" description="Disordered" evidence="4">
    <location>
        <begin position="441"/>
        <end position="464"/>
    </location>
</feature>
<sequence length="464" mass="50563">MAGPVNPPILAIDVGSSGIRSALVAPGETPEVLLSTPLQILRHENQIELGPYSLLRDFHRHLKRCPPEASAIAIASQRSTLCAWRPDGKLLAPIISWQDRRAAAFPVAAYAQPERIRQLSGLPPLPHFSASKMRWLLEHNAQIRAAARDGSLLWGPLPSWLLYRCGVDKPFVCDTSLAQRTQLLDIDSARWSVELMQLFGIPAAGGGQLPQILKNGMTFCELETGRGPLPVRALAGDKSAGLWQLGPDSNKLLIELGTCASISTGPWPERSKASVLDAARQDTRLDTSNGTFWIQEHTLPECGSLLRWHGLQSGKATDYDHLDPDDAARLPCTLHFEAVEGEPGFTCDCPPDIQALLVLEHIAFSIYQLIADNHVAGQCPRVYLAGGLPGRHCVGQWLADLMQKPIALVAGNFATLTGIATLAGLAPPPLCVRETFLPGPTDRTRQRYTERSRNLQSIPDKTQC</sequence>